<evidence type="ECO:0000313" key="3">
    <source>
        <dbReference type="Proteomes" id="UP000013776"/>
    </source>
</evidence>
<name>R4XFR1_TAPDE</name>
<feature type="region of interest" description="Disordered" evidence="1">
    <location>
        <begin position="136"/>
        <end position="173"/>
    </location>
</feature>
<gene>
    <name evidence="2" type="ORF">TAPDE_005207</name>
</gene>
<dbReference type="Proteomes" id="UP000013776">
    <property type="component" value="Unassembled WGS sequence"/>
</dbReference>
<evidence type="ECO:0000313" key="2">
    <source>
        <dbReference type="EMBL" id="CCG84696.1"/>
    </source>
</evidence>
<sequence>MANYLDDRRERKAQRVDEALTSHVWTSTSAWSAHELRLLHVDIVYTDDILNQKIGSAAVENLQTILDAFQYDVHEWDNLSRTLDNFENDFIKVHGHLASEFYLAMCRVATTWNNVPEQESPLSVPAEQLQAYVEHTGPAMPSTSGTSSEESDNAQASSHSSKPRKAVSFSDNDASYESDSLRRSAAHGNFTKVRPAAARSIKESSSKEFVETGSYKSSEKFALAMLIKAVLFMGRLKNLDCSMDHAAYRVRFGAPPGNGPRSINDGGVILSRKLPKSNRVSIVNIKCTSPQGCTGPEAMSKIIAQEFGEMLAIVQERMNKTRHTSRRHVSICTVHTIAMHGQRAYLTLAQFKDDYLQGMEFENLGTERVIVKRTESIYALNSKEGLHDFIRVLYPLLYQLNEEIQCGRRY</sequence>
<protein>
    <submittedName>
        <fullName evidence="2">Uncharacterized protein</fullName>
    </submittedName>
</protein>
<evidence type="ECO:0000256" key="1">
    <source>
        <dbReference type="SAM" id="MobiDB-lite"/>
    </source>
</evidence>
<reference evidence="2 3" key="1">
    <citation type="journal article" date="2013" name="MBio">
        <title>Genome sequencing of the plant pathogen Taphrina deformans, the causal agent of peach leaf curl.</title>
        <authorList>
            <person name="Cisse O.H."/>
            <person name="Almeida J.M.G.C.F."/>
            <person name="Fonseca A."/>
            <person name="Kumar A.A."/>
            <person name="Salojaervi J."/>
            <person name="Overmyer K."/>
            <person name="Hauser P.M."/>
            <person name="Pagni M."/>
        </authorList>
    </citation>
    <scope>NUCLEOTIDE SEQUENCE [LARGE SCALE GENOMIC DNA]</scope>
    <source>
        <strain evidence="3">PYCC 5710 / ATCC 11124 / CBS 356.35 / IMI 108563 / JCM 9778 / NBRC 8474</strain>
    </source>
</reference>
<feature type="compositionally biased region" description="Polar residues" evidence="1">
    <location>
        <begin position="141"/>
        <end position="160"/>
    </location>
</feature>
<organism evidence="2 3">
    <name type="scientific">Taphrina deformans (strain PYCC 5710 / ATCC 11124 / CBS 356.35 / IMI 108563 / JCM 9778 / NBRC 8474)</name>
    <name type="common">Peach leaf curl fungus</name>
    <name type="synonym">Lalaria deformans</name>
    <dbReference type="NCBI Taxonomy" id="1097556"/>
    <lineage>
        <taxon>Eukaryota</taxon>
        <taxon>Fungi</taxon>
        <taxon>Dikarya</taxon>
        <taxon>Ascomycota</taxon>
        <taxon>Taphrinomycotina</taxon>
        <taxon>Taphrinomycetes</taxon>
        <taxon>Taphrinales</taxon>
        <taxon>Taphrinaceae</taxon>
        <taxon>Taphrina</taxon>
    </lineage>
</organism>
<dbReference type="AlphaFoldDB" id="R4XFR1"/>
<comment type="caution">
    <text evidence="2">The sequence shown here is derived from an EMBL/GenBank/DDBJ whole genome shotgun (WGS) entry which is preliminary data.</text>
</comment>
<keyword evidence="3" id="KW-1185">Reference proteome</keyword>
<accession>R4XFR1</accession>
<proteinExistence type="predicted"/>
<dbReference type="EMBL" id="CAHR02000288">
    <property type="protein sequence ID" value="CCG84696.1"/>
    <property type="molecule type" value="Genomic_DNA"/>
</dbReference>
<dbReference type="VEuPathDB" id="FungiDB:TAPDE_005207"/>